<dbReference type="GeneID" id="19243587"/>
<accession>U1G5J2</accession>
<organism evidence="2 3">
    <name type="scientific">Endocarpon pusillum (strain Z07020 / HMAS-L-300199)</name>
    <name type="common">Lichen-forming fungus</name>
    <dbReference type="NCBI Taxonomy" id="1263415"/>
    <lineage>
        <taxon>Eukaryota</taxon>
        <taxon>Fungi</taxon>
        <taxon>Dikarya</taxon>
        <taxon>Ascomycota</taxon>
        <taxon>Pezizomycotina</taxon>
        <taxon>Eurotiomycetes</taxon>
        <taxon>Chaetothyriomycetidae</taxon>
        <taxon>Verrucariales</taxon>
        <taxon>Verrucariaceae</taxon>
        <taxon>Endocarpon</taxon>
    </lineage>
</organism>
<feature type="region of interest" description="Disordered" evidence="1">
    <location>
        <begin position="1"/>
        <end position="30"/>
    </location>
</feature>
<name>U1G5J2_ENDPU</name>
<dbReference type="OrthoDB" id="10589912at2759"/>
<dbReference type="HOGENOM" id="CLU_658940_0_0_1"/>
<sequence length="417" mass="48665">MKRSINDVEQDTAGLAGSARDPKRPRTEYNYEAVPKQFPKPMMKQPTKADTTVPAKDTLEGLVVHTAKELHTLISLEIDKQRELLCSRFYTSSLREFTQDMMDFWCREAQVFEDKTLAQWSLDTKDIESPRGMVLQMMKRQYEILQKAWHKQFPPPKDTRSFEYQHYREHAKRSILISQLQELRKWTARWQQRLRVEIDQPRAGSSRHRNDGLRQRPERSATSQHRLRNNQEHRNRQLPLPARDQNLPVQGGARPSRPSMARDRPQQRDCSRMFIDYCRRFSPPKTQHIRTPDLLTAQSDHLGQHTWKVQQPQEQDYQYGPWMSHANVPQSQPQYVGIDRRGALGAQVSRRQGQASAAASPLLIGPFNTYDHNQCPVDSRLPDLVLDHSDSYDFDLGIERETRPAMDTIGENQCCWA</sequence>
<evidence type="ECO:0000313" key="3">
    <source>
        <dbReference type="Proteomes" id="UP000019373"/>
    </source>
</evidence>
<dbReference type="Proteomes" id="UP000019373">
    <property type="component" value="Unassembled WGS sequence"/>
</dbReference>
<evidence type="ECO:0000256" key="1">
    <source>
        <dbReference type="SAM" id="MobiDB-lite"/>
    </source>
</evidence>
<reference evidence="3" key="1">
    <citation type="journal article" date="2014" name="BMC Genomics">
        <title>Genome characteristics reveal the impact of lichenization on lichen-forming fungus Endocarpon pusillum Hedwig (Verrucariales, Ascomycota).</title>
        <authorList>
            <person name="Wang Y.-Y."/>
            <person name="Liu B."/>
            <person name="Zhang X.-Y."/>
            <person name="Zhou Q.-M."/>
            <person name="Zhang T."/>
            <person name="Li H."/>
            <person name="Yu Y.-F."/>
            <person name="Zhang X.-L."/>
            <person name="Hao X.-Y."/>
            <person name="Wang M."/>
            <person name="Wang L."/>
            <person name="Wei J.-C."/>
        </authorList>
    </citation>
    <scope>NUCLEOTIDE SEQUENCE [LARGE SCALE GENOMIC DNA]</scope>
    <source>
        <strain evidence="3">Z07020 / HMAS-L-300199</strain>
    </source>
</reference>
<evidence type="ECO:0000313" key="2">
    <source>
        <dbReference type="EMBL" id="ERF72607.1"/>
    </source>
</evidence>
<protein>
    <submittedName>
        <fullName evidence="2">Uncharacterized protein</fullName>
    </submittedName>
</protein>
<feature type="compositionally biased region" description="Basic and acidic residues" evidence="1">
    <location>
        <begin position="208"/>
        <end position="219"/>
    </location>
</feature>
<dbReference type="AlphaFoldDB" id="U1G5J2"/>
<feature type="compositionally biased region" description="Basic and acidic residues" evidence="1">
    <location>
        <begin position="20"/>
        <end position="29"/>
    </location>
</feature>
<keyword evidence="3" id="KW-1185">Reference proteome</keyword>
<dbReference type="RefSeq" id="XP_007801743.1">
    <property type="nucleotide sequence ID" value="XM_007803552.1"/>
</dbReference>
<proteinExistence type="predicted"/>
<dbReference type="EMBL" id="KE721070">
    <property type="protein sequence ID" value="ERF72607.1"/>
    <property type="molecule type" value="Genomic_DNA"/>
</dbReference>
<gene>
    <name evidence="2" type="ORF">EPUS_08743</name>
</gene>
<feature type="region of interest" description="Disordered" evidence="1">
    <location>
        <begin position="201"/>
        <end position="268"/>
    </location>
</feature>